<accession>A0A1I0QGP6</accession>
<evidence type="ECO:0000256" key="2">
    <source>
        <dbReference type="ARBA" id="ARBA00022723"/>
    </source>
</evidence>
<dbReference type="InterPro" id="IPR053551">
    <property type="entry name" value="Metalloprotease_DSAMP"/>
</dbReference>
<name>A0A1I0QGP6_9EURY</name>
<dbReference type="OrthoDB" id="10589at2157"/>
<dbReference type="PANTHER" id="PTHR34858">
    <property type="entry name" value="CYSO-CYSTEINE PEPTIDASE"/>
    <property type="match status" value="1"/>
</dbReference>
<dbReference type="GO" id="GO:0006508">
    <property type="term" value="P:proteolysis"/>
    <property type="evidence" value="ECO:0007669"/>
    <property type="project" value="UniProtKB-KW"/>
</dbReference>
<evidence type="ECO:0000256" key="1">
    <source>
        <dbReference type="ARBA" id="ARBA00022670"/>
    </source>
</evidence>
<keyword evidence="5" id="KW-0482">Metalloprotease</keyword>
<feature type="domain" description="MPN" evidence="6">
    <location>
        <begin position="1"/>
        <end position="132"/>
    </location>
</feature>
<dbReference type="GO" id="GO:0008235">
    <property type="term" value="F:metalloexopeptidase activity"/>
    <property type="evidence" value="ECO:0007669"/>
    <property type="project" value="TreeGrafter"/>
</dbReference>
<evidence type="ECO:0000256" key="3">
    <source>
        <dbReference type="ARBA" id="ARBA00022801"/>
    </source>
</evidence>
<evidence type="ECO:0000256" key="5">
    <source>
        <dbReference type="ARBA" id="ARBA00023049"/>
    </source>
</evidence>
<keyword evidence="8" id="KW-1185">Reference proteome</keyword>
<dbReference type="EMBL" id="FOJA01000001">
    <property type="protein sequence ID" value="SEW26102.1"/>
    <property type="molecule type" value="Genomic_DNA"/>
</dbReference>
<dbReference type="Proteomes" id="UP000198518">
    <property type="component" value="Unassembled WGS sequence"/>
</dbReference>
<organism evidence="7 8">
    <name type="scientific">Halobacterium jilantaiense</name>
    <dbReference type="NCBI Taxonomy" id="355548"/>
    <lineage>
        <taxon>Archaea</taxon>
        <taxon>Methanobacteriati</taxon>
        <taxon>Methanobacteriota</taxon>
        <taxon>Stenosarchaea group</taxon>
        <taxon>Halobacteria</taxon>
        <taxon>Halobacteriales</taxon>
        <taxon>Halobacteriaceae</taxon>
        <taxon>Halobacterium</taxon>
    </lineage>
</organism>
<dbReference type="SUPFAM" id="SSF102712">
    <property type="entry name" value="JAB1/MPN domain"/>
    <property type="match status" value="1"/>
</dbReference>
<dbReference type="GO" id="GO:0000502">
    <property type="term" value="C:proteasome complex"/>
    <property type="evidence" value="ECO:0007669"/>
    <property type="project" value="UniProtKB-KW"/>
</dbReference>
<keyword evidence="3" id="KW-0378">Hydrolase</keyword>
<dbReference type="SMART" id="SM00232">
    <property type="entry name" value="JAB_MPN"/>
    <property type="match status" value="1"/>
</dbReference>
<dbReference type="PROSITE" id="PS50249">
    <property type="entry name" value="MPN"/>
    <property type="match status" value="1"/>
</dbReference>
<dbReference type="InterPro" id="IPR037518">
    <property type="entry name" value="MPN"/>
</dbReference>
<dbReference type="InterPro" id="IPR000555">
    <property type="entry name" value="JAMM/MPN+_dom"/>
</dbReference>
<evidence type="ECO:0000313" key="8">
    <source>
        <dbReference type="Proteomes" id="UP000198518"/>
    </source>
</evidence>
<gene>
    <name evidence="7" type="ORF">SAMN04487945_2585</name>
</gene>
<dbReference type="CDD" id="cd08070">
    <property type="entry name" value="MPN_like"/>
    <property type="match status" value="1"/>
</dbReference>
<dbReference type="InterPro" id="IPR051929">
    <property type="entry name" value="VirAsm_ModProt"/>
</dbReference>
<keyword evidence="1" id="KW-0645">Protease</keyword>
<dbReference type="AlphaFoldDB" id="A0A1I0QGP6"/>
<evidence type="ECO:0000259" key="6">
    <source>
        <dbReference type="PROSITE" id="PS50249"/>
    </source>
</evidence>
<dbReference type="GO" id="GO:0008270">
    <property type="term" value="F:zinc ion binding"/>
    <property type="evidence" value="ECO:0007669"/>
    <property type="project" value="TreeGrafter"/>
</dbReference>
<dbReference type="InterPro" id="IPR028090">
    <property type="entry name" value="JAB_dom_prok"/>
</dbReference>
<dbReference type="Pfam" id="PF14464">
    <property type="entry name" value="Prok-JAB"/>
    <property type="match status" value="1"/>
</dbReference>
<dbReference type="Gene3D" id="3.40.140.10">
    <property type="entry name" value="Cytidine Deaminase, domain 2"/>
    <property type="match status" value="1"/>
</dbReference>
<proteinExistence type="predicted"/>
<reference evidence="7 8" key="1">
    <citation type="submission" date="2016-10" db="EMBL/GenBank/DDBJ databases">
        <authorList>
            <person name="de Groot N.N."/>
        </authorList>
    </citation>
    <scope>NUCLEOTIDE SEQUENCE [LARGE SCALE GENOMIC DNA]</scope>
    <source>
        <strain evidence="7 8">CGMCC 1.5337</strain>
    </source>
</reference>
<evidence type="ECO:0000256" key="4">
    <source>
        <dbReference type="ARBA" id="ARBA00022833"/>
    </source>
</evidence>
<evidence type="ECO:0000313" key="7">
    <source>
        <dbReference type="EMBL" id="SEW26102.1"/>
    </source>
</evidence>
<keyword evidence="7" id="KW-0647">Proteasome</keyword>
<keyword evidence="4" id="KW-0862">Zinc</keyword>
<sequence length="141" mass="15599">MLVLTRAAYDAVLDHARADAPLEACGAFVGERVEREDGGVVRRVTAVRRVPNVADAPRVRYELDPETTLAVFDEAEATDREVVGFYHSHPSGPSHPSASDREHARWPDHVYVVASLAARPPTLDAWLWTGETFERQAVAVR</sequence>
<dbReference type="RefSeq" id="WP_089669887.1">
    <property type="nucleotide sequence ID" value="NZ_FOJA01000001.1"/>
</dbReference>
<keyword evidence="2" id="KW-0479">Metal-binding</keyword>
<dbReference type="NCBIfam" id="NF041370">
    <property type="entry name" value="desamp_Halo"/>
    <property type="match status" value="1"/>
</dbReference>
<protein>
    <submittedName>
        <fullName evidence="7">Proteasome lid subunit RPN8/RPN11, contains Jab1/MPN metalloenzyme (JAMM) motif</fullName>
    </submittedName>
</protein>
<dbReference type="STRING" id="355548.SAMN04487945_2585"/>
<dbReference type="PANTHER" id="PTHR34858:SF1">
    <property type="entry name" value="CYSO-CYSTEINE PEPTIDASE"/>
    <property type="match status" value="1"/>
</dbReference>